<dbReference type="AlphaFoldDB" id="A0A6P1NQY8"/>
<dbReference type="SUPFAM" id="SSF54593">
    <property type="entry name" value="Glyoxalase/Bleomycin resistance protein/Dihydroxybiphenyl dioxygenase"/>
    <property type="match status" value="1"/>
</dbReference>
<protein>
    <submittedName>
        <fullName evidence="2">Methylmalonyl-CoA epimerase</fullName>
    </submittedName>
</protein>
<dbReference type="Pfam" id="PF00903">
    <property type="entry name" value="Glyoxalase"/>
    <property type="match status" value="1"/>
</dbReference>
<proteinExistence type="predicted"/>
<accession>A0A6P1NQY8</accession>
<dbReference type="InterPro" id="IPR037523">
    <property type="entry name" value="VOC_core"/>
</dbReference>
<evidence type="ECO:0000259" key="1">
    <source>
        <dbReference type="PROSITE" id="PS51819"/>
    </source>
</evidence>
<gene>
    <name evidence="2" type="ORF">GU243_04780</name>
</gene>
<dbReference type="PROSITE" id="PS51819">
    <property type="entry name" value="VOC"/>
    <property type="match status" value="1"/>
</dbReference>
<organism evidence="2 3">
    <name type="scientific">Pseudarthrobacter psychrotolerans</name>
    <dbReference type="NCBI Taxonomy" id="2697569"/>
    <lineage>
        <taxon>Bacteria</taxon>
        <taxon>Bacillati</taxon>
        <taxon>Actinomycetota</taxon>
        <taxon>Actinomycetes</taxon>
        <taxon>Micrococcales</taxon>
        <taxon>Micrococcaceae</taxon>
        <taxon>Pseudarthrobacter</taxon>
    </lineage>
</organism>
<dbReference type="EMBL" id="CP047898">
    <property type="protein sequence ID" value="QHK19181.1"/>
    <property type="molecule type" value="Genomic_DNA"/>
</dbReference>
<evidence type="ECO:0000313" key="3">
    <source>
        <dbReference type="Proteomes" id="UP000464186"/>
    </source>
</evidence>
<name>A0A6P1NQY8_9MICC</name>
<feature type="domain" description="VOC" evidence="1">
    <location>
        <begin position="2"/>
        <end position="119"/>
    </location>
</feature>
<reference evidence="2 3" key="1">
    <citation type="submission" date="2020-01" db="EMBL/GenBank/DDBJ databases">
        <title>Pseudarthrobacter psychrotolerans sp. nov., isolated from antarctic soil.</title>
        <authorList>
            <person name="Shin Y."/>
            <person name="Park W."/>
        </authorList>
    </citation>
    <scope>NUCLEOTIDE SEQUENCE [LARGE SCALE GENOMIC DNA]</scope>
    <source>
        <strain evidence="2 3">YJ56</strain>
    </source>
</reference>
<sequence length="131" mass="14173">MRLIQVAQQAHDLQRAADFYSRLLGVQPAAVYDPPGLLFFDLEGVRLLLERGAPSSVLYLEVEDVRTSISVLQGEGVEVVALPRVIFHHGDGTLGPAGTDEWMAFIRDSEGNTVGLVSRHPPAVVRDSAPG</sequence>
<dbReference type="InterPro" id="IPR004360">
    <property type="entry name" value="Glyas_Fos-R_dOase_dom"/>
</dbReference>
<dbReference type="Gene3D" id="3.10.180.10">
    <property type="entry name" value="2,3-Dihydroxybiphenyl 1,2-Dioxygenase, domain 1"/>
    <property type="match status" value="1"/>
</dbReference>
<dbReference type="KEGG" id="psey:GU243_04780"/>
<evidence type="ECO:0000313" key="2">
    <source>
        <dbReference type="EMBL" id="QHK19181.1"/>
    </source>
</evidence>
<keyword evidence="3" id="KW-1185">Reference proteome</keyword>
<dbReference type="Proteomes" id="UP000464186">
    <property type="component" value="Chromosome"/>
</dbReference>
<dbReference type="InterPro" id="IPR029068">
    <property type="entry name" value="Glyas_Bleomycin-R_OHBP_Dase"/>
</dbReference>